<keyword evidence="2" id="KW-1185">Reference proteome</keyword>
<dbReference type="InterPro" id="IPR018721">
    <property type="entry name" value="DUF2252"/>
</dbReference>
<accession>A0A7T7FBB0</accession>
<sequence>MPDILRHKYAALADNPFRFFKSTCYIYYEDLAKTSDVNSSPLTWICGDLHLENFGSYRANNTLYTLI</sequence>
<dbReference type="Pfam" id="PF10009">
    <property type="entry name" value="DUF2252"/>
    <property type="match status" value="1"/>
</dbReference>
<dbReference type="PANTHER" id="PTHR39441">
    <property type="entry name" value="DUF2252 DOMAIN-CONTAINING PROTEIN"/>
    <property type="match status" value="1"/>
</dbReference>
<proteinExistence type="predicted"/>
<dbReference type="AlphaFoldDB" id="A0A7T7FBB0"/>
<dbReference type="KEGG" id="mgik:GO620_001855"/>
<evidence type="ECO:0000313" key="1">
    <source>
        <dbReference type="EMBL" id="QQL50221.1"/>
    </source>
</evidence>
<protein>
    <submittedName>
        <fullName evidence="1">DUF2252 family protein</fullName>
    </submittedName>
</protein>
<gene>
    <name evidence="1" type="ORF">GO620_001855</name>
</gene>
<dbReference type="Proteomes" id="UP000429232">
    <property type="component" value="Chromosome"/>
</dbReference>
<dbReference type="EMBL" id="CP066775">
    <property type="protein sequence ID" value="QQL50221.1"/>
    <property type="molecule type" value="Genomic_DNA"/>
</dbReference>
<organism evidence="1 2">
    <name type="scientific">Mucilaginibacter ginkgonis</name>
    <dbReference type="NCBI Taxonomy" id="2682091"/>
    <lineage>
        <taxon>Bacteria</taxon>
        <taxon>Pseudomonadati</taxon>
        <taxon>Bacteroidota</taxon>
        <taxon>Sphingobacteriia</taxon>
        <taxon>Sphingobacteriales</taxon>
        <taxon>Sphingobacteriaceae</taxon>
        <taxon>Mucilaginibacter</taxon>
    </lineage>
</organism>
<reference evidence="1 2" key="1">
    <citation type="submission" date="2020-12" db="EMBL/GenBank/DDBJ databases">
        <title>HMF7856_wgs.fasta genome submission.</title>
        <authorList>
            <person name="Kang H."/>
            <person name="Kim H."/>
            <person name="Joh K."/>
        </authorList>
    </citation>
    <scope>NUCLEOTIDE SEQUENCE [LARGE SCALE GENOMIC DNA]</scope>
    <source>
        <strain evidence="1 2">HMF7856</strain>
    </source>
</reference>
<dbReference type="PANTHER" id="PTHR39441:SF1">
    <property type="entry name" value="DUF2252 DOMAIN-CONTAINING PROTEIN"/>
    <property type="match status" value="1"/>
</dbReference>
<evidence type="ECO:0000313" key="2">
    <source>
        <dbReference type="Proteomes" id="UP000429232"/>
    </source>
</evidence>
<name>A0A7T7FBB0_9SPHI</name>